<dbReference type="InterPro" id="IPR036322">
    <property type="entry name" value="WD40_repeat_dom_sf"/>
</dbReference>
<dbReference type="SUPFAM" id="SSF50978">
    <property type="entry name" value="WD40 repeat-like"/>
    <property type="match status" value="1"/>
</dbReference>
<dbReference type="AlphaFoldDB" id="A0AA89C3P7"/>
<dbReference type="InterPro" id="IPR050687">
    <property type="entry name" value="Dynein_IC"/>
</dbReference>
<evidence type="ECO:0008006" key="10">
    <source>
        <dbReference type="Google" id="ProtNLM"/>
    </source>
</evidence>
<accession>A0AA89C3P7</accession>
<dbReference type="PANTHER" id="PTHR12442:SF22">
    <property type="entry name" value="CYTOPLASMIC DYNEIN 1 INTERMEDIATE CHAIN-RELATED"/>
    <property type="match status" value="1"/>
</dbReference>
<evidence type="ECO:0000256" key="3">
    <source>
        <dbReference type="ARBA" id="ARBA00022490"/>
    </source>
</evidence>
<evidence type="ECO:0000256" key="1">
    <source>
        <dbReference type="ARBA" id="ARBA00004245"/>
    </source>
</evidence>
<keyword evidence="6" id="KW-0206">Cytoskeleton</keyword>
<dbReference type="InterPro" id="IPR001680">
    <property type="entry name" value="WD40_rpt"/>
</dbReference>
<dbReference type="GO" id="GO:0010970">
    <property type="term" value="P:transport along microtubule"/>
    <property type="evidence" value="ECO:0007669"/>
    <property type="project" value="TreeGrafter"/>
</dbReference>
<feature type="region of interest" description="Disordered" evidence="7">
    <location>
        <begin position="183"/>
        <end position="206"/>
    </location>
</feature>
<dbReference type="Gene3D" id="2.130.10.10">
    <property type="entry name" value="YVTN repeat-like/Quinoprotein amine dehydrogenase"/>
    <property type="match status" value="2"/>
</dbReference>
<dbReference type="EMBL" id="VSWD01000007">
    <property type="protein sequence ID" value="KAK3098086.1"/>
    <property type="molecule type" value="Genomic_DNA"/>
</dbReference>
<comment type="similarity">
    <text evidence="2">Belongs to the dynein intermediate chain family.</text>
</comment>
<evidence type="ECO:0000256" key="7">
    <source>
        <dbReference type="SAM" id="MobiDB-lite"/>
    </source>
</evidence>
<dbReference type="PANTHER" id="PTHR12442">
    <property type="entry name" value="DYNEIN INTERMEDIATE CHAIN"/>
    <property type="match status" value="1"/>
</dbReference>
<evidence type="ECO:0000256" key="2">
    <source>
        <dbReference type="ARBA" id="ARBA00011059"/>
    </source>
</evidence>
<dbReference type="InterPro" id="IPR025956">
    <property type="entry name" value="DYNC1I1/DYNC1I2"/>
</dbReference>
<keyword evidence="9" id="KW-1185">Reference proteome</keyword>
<feature type="compositionally biased region" description="Polar residues" evidence="7">
    <location>
        <begin position="66"/>
        <end position="78"/>
    </location>
</feature>
<reference evidence="8" key="1">
    <citation type="submission" date="2019-08" db="EMBL/GenBank/DDBJ databases">
        <title>The improved chromosome-level genome for the pearl oyster Pinctada fucata martensii using PacBio sequencing and Hi-C.</title>
        <authorList>
            <person name="Zheng Z."/>
        </authorList>
    </citation>
    <scope>NUCLEOTIDE SEQUENCE</scope>
    <source>
        <strain evidence="8">ZZ-2019</strain>
        <tissue evidence="8">Adductor muscle</tissue>
    </source>
</reference>
<protein>
    <recommendedName>
        <fullName evidence="10">Cytoplasmic dynein 1 intermediate chain 2</fullName>
    </recommendedName>
</protein>
<evidence type="ECO:0000256" key="6">
    <source>
        <dbReference type="ARBA" id="ARBA00023212"/>
    </source>
</evidence>
<dbReference type="GO" id="GO:0045503">
    <property type="term" value="F:dynein light chain binding"/>
    <property type="evidence" value="ECO:0007669"/>
    <property type="project" value="TreeGrafter"/>
</dbReference>
<comment type="subcellular location">
    <subcellularLocation>
        <location evidence="1">Cytoplasm</location>
        <location evidence="1">Cytoskeleton</location>
    </subcellularLocation>
</comment>
<evidence type="ECO:0000256" key="4">
    <source>
        <dbReference type="ARBA" id="ARBA00022574"/>
    </source>
</evidence>
<feature type="region of interest" description="Disordered" evidence="7">
    <location>
        <begin position="1"/>
        <end position="90"/>
    </location>
</feature>
<dbReference type="Pfam" id="PF00400">
    <property type="entry name" value="WD40"/>
    <property type="match status" value="1"/>
</dbReference>
<evidence type="ECO:0000313" key="9">
    <source>
        <dbReference type="Proteomes" id="UP001186944"/>
    </source>
</evidence>
<name>A0AA89C3P7_PINIB</name>
<dbReference type="SMART" id="SM00320">
    <property type="entry name" value="WD40"/>
    <property type="match status" value="6"/>
</dbReference>
<dbReference type="GO" id="GO:0045504">
    <property type="term" value="F:dynein heavy chain binding"/>
    <property type="evidence" value="ECO:0007669"/>
    <property type="project" value="TreeGrafter"/>
</dbReference>
<evidence type="ECO:0000313" key="8">
    <source>
        <dbReference type="EMBL" id="KAK3098086.1"/>
    </source>
</evidence>
<comment type="caution">
    <text evidence="8">The sequence shown here is derived from an EMBL/GenBank/DDBJ whole genome shotgun (WGS) entry which is preliminary data.</text>
</comment>
<dbReference type="Proteomes" id="UP001186944">
    <property type="component" value="Unassembled WGS sequence"/>
</dbReference>
<feature type="compositionally biased region" description="Basic and acidic residues" evidence="7">
    <location>
        <begin position="191"/>
        <end position="200"/>
    </location>
</feature>
<dbReference type="InterPro" id="IPR015943">
    <property type="entry name" value="WD40/YVTN_repeat-like_dom_sf"/>
</dbReference>
<evidence type="ECO:0000256" key="5">
    <source>
        <dbReference type="ARBA" id="ARBA00022737"/>
    </source>
</evidence>
<keyword evidence="3" id="KW-0963">Cytoplasm</keyword>
<proteinExistence type="inferred from homology"/>
<feature type="compositionally biased region" description="Basic and acidic residues" evidence="7">
    <location>
        <begin position="1"/>
        <end position="56"/>
    </location>
</feature>
<organism evidence="8 9">
    <name type="scientific">Pinctada imbricata</name>
    <name type="common">Atlantic pearl-oyster</name>
    <name type="synonym">Pinctada martensii</name>
    <dbReference type="NCBI Taxonomy" id="66713"/>
    <lineage>
        <taxon>Eukaryota</taxon>
        <taxon>Metazoa</taxon>
        <taxon>Spiralia</taxon>
        <taxon>Lophotrochozoa</taxon>
        <taxon>Mollusca</taxon>
        <taxon>Bivalvia</taxon>
        <taxon>Autobranchia</taxon>
        <taxon>Pteriomorphia</taxon>
        <taxon>Pterioida</taxon>
        <taxon>Pterioidea</taxon>
        <taxon>Pteriidae</taxon>
        <taxon>Pinctada</taxon>
    </lineage>
</organism>
<dbReference type="GO" id="GO:0005868">
    <property type="term" value="C:cytoplasmic dynein complex"/>
    <property type="evidence" value="ECO:0007669"/>
    <property type="project" value="InterPro"/>
</dbReference>
<dbReference type="Pfam" id="PF11540">
    <property type="entry name" value="Dynein_IC2"/>
    <property type="match status" value="1"/>
</dbReference>
<keyword evidence="5" id="KW-0677">Repeat</keyword>
<sequence length="630" mass="70985">MADRKAELERKKQKLEQMRKERQEKERIRKLKESTNDDVKKGGGQDLRTETDELLKDLGIPPVGDTPSTTPAVFQENTPAPKGSPQPAPVLQISSRQKAKLSVVKVGETNIPPRENVTYSKETQTIIQEPVDKEGKYSMGFILYCRKPQLLPFWDNILRRHITEISEMGQSPAQHKMPHVEMVKPTTTQEDVDKKEEKPPVPELSEEEKLQILNSEEFQTFFARSSRIIERALCESVDIFTDYSGAEGEGNLDDALAGERLKLQRDFYDERWSRHRTVTSLDWSKQFPELLVASYNASEDSPHDPDGVALIWNSKYKTTTPEYIFHCQSAIMSSCFAEFHPNLVVGGTYSGQIVLWDNRVNKRTPVQRTPLSAAAHTHPVYCINVVGTQNAHNLISVSTDGKMCSWSLDMLSQPQDNMDLQHKGNKAVAVTCFSFLSGDVNNFVVGSEDCAVYTACRHGSKAGISESFEGHLGPITGVHSHSVPGQIDFSPYFLTSSFDWTIKLWSIKEQKFLHSFEDNSDYIYDVQWSPIHPALFASVDGNGRLDLWNLNMDTEVPFASVTMENNTALNHCRWHSSGSNIAVGDDVGRVHIYDVAESTANPKSDEWSRFVHTLQEIKQHAAERGGRIIV</sequence>
<keyword evidence="4" id="KW-0853">WD repeat</keyword>
<gene>
    <name evidence="8" type="ORF">FSP39_015995</name>
</gene>
<dbReference type="FunFam" id="2.130.10.10:FF:000781">
    <property type="entry name" value="Cytoplasmic dynein intermediate chain"/>
    <property type="match status" value="1"/>
</dbReference>